<name>A0ABS4U2R6_9PSEU</name>
<accession>A0ABS4U2R6</accession>
<organism evidence="2 3">
    <name type="scientific">Kibdelosporangium banguiense</name>
    <dbReference type="NCBI Taxonomy" id="1365924"/>
    <lineage>
        <taxon>Bacteria</taxon>
        <taxon>Bacillati</taxon>
        <taxon>Actinomycetota</taxon>
        <taxon>Actinomycetes</taxon>
        <taxon>Pseudonocardiales</taxon>
        <taxon>Pseudonocardiaceae</taxon>
        <taxon>Kibdelosporangium</taxon>
    </lineage>
</organism>
<protein>
    <submittedName>
        <fullName evidence="2">Uncharacterized protein</fullName>
    </submittedName>
</protein>
<comment type="caution">
    <text evidence="2">The sequence shown here is derived from an EMBL/GenBank/DDBJ whole genome shotgun (WGS) entry which is preliminary data.</text>
</comment>
<gene>
    <name evidence="2" type="ORF">JOF56_010870</name>
</gene>
<dbReference type="RefSeq" id="WP_209647089.1">
    <property type="nucleotide sequence ID" value="NZ_JAGINW010000001.1"/>
</dbReference>
<evidence type="ECO:0000313" key="3">
    <source>
        <dbReference type="Proteomes" id="UP001519332"/>
    </source>
</evidence>
<feature type="transmembrane region" description="Helical" evidence="1">
    <location>
        <begin position="34"/>
        <end position="52"/>
    </location>
</feature>
<keyword evidence="3" id="KW-1185">Reference proteome</keyword>
<feature type="transmembrane region" description="Helical" evidence="1">
    <location>
        <begin position="64"/>
        <end position="85"/>
    </location>
</feature>
<dbReference type="EMBL" id="JAGINW010000001">
    <property type="protein sequence ID" value="MBP2330485.1"/>
    <property type="molecule type" value="Genomic_DNA"/>
</dbReference>
<sequence length="114" mass="12047">MKTLVSWVLGLVFVFGLLGTVSVSHLIFDHTQETMASVTMVLISLVSGYFLARREPIRSFLSSRPVLWFLFLFNFAAGALAFLLVGGAAGLMTGIGLGVVALGAASGLVLRQAS</sequence>
<feature type="transmembrane region" description="Helical" evidence="1">
    <location>
        <begin position="7"/>
        <end position="28"/>
    </location>
</feature>
<evidence type="ECO:0000256" key="1">
    <source>
        <dbReference type="SAM" id="Phobius"/>
    </source>
</evidence>
<proteinExistence type="predicted"/>
<keyword evidence="1" id="KW-0472">Membrane</keyword>
<dbReference type="Proteomes" id="UP001519332">
    <property type="component" value="Unassembled WGS sequence"/>
</dbReference>
<reference evidence="2 3" key="1">
    <citation type="submission" date="2021-03" db="EMBL/GenBank/DDBJ databases">
        <title>Sequencing the genomes of 1000 actinobacteria strains.</title>
        <authorList>
            <person name="Klenk H.-P."/>
        </authorList>
    </citation>
    <scope>NUCLEOTIDE SEQUENCE [LARGE SCALE GENOMIC DNA]</scope>
    <source>
        <strain evidence="2 3">DSM 46670</strain>
    </source>
</reference>
<keyword evidence="1" id="KW-0812">Transmembrane</keyword>
<evidence type="ECO:0000313" key="2">
    <source>
        <dbReference type="EMBL" id="MBP2330485.1"/>
    </source>
</evidence>
<keyword evidence="1" id="KW-1133">Transmembrane helix</keyword>
<feature type="transmembrane region" description="Helical" evidence="1">
    <location>
        <begin position="91"/>
        <end position="110"/>
    </location>
</feature>